<sequence>MWNNPSHRFPTQLSDLIEAGALEYYRSAEFIPLAVDVGAAPTRSVPKTDGLLLSQSTMFRLWRLSRPFNPTLGHRVQQLIKLLFCGKRYARRRNGC</sequence>
<organism evidence="1">
    <name type="scientific">Siphoviridae sp. ctnpt50</name>
    <dbReference type="NCBI Taxonomy" id="2827941"/>
    <lineage>
        <taxon>Viruses</taxon>
        <taxon>Duplodnaviria</taxon>
        <taxon>Heunggongvirae</taxon>
        <taxon>Uroviricota</taxon>
        <taxon>Caudoviricetes</taxon>
    </lineage>
</organism>
<dbReference type="EMBL" id="BK032577">
    <property type="protein sequence ID" value="DAF49116.1"/>
    <property type="molecule type" value="Genomic_DNA"/>
</dbReference>
<name>A0A8S5SDJ7_9CAUD</name>
<reference evidence="1" key="1">
    <citation type="journal article" date="2021" name="Proc. Natl. Acad. Sci. U.S.A.">
        <title>A Catalog of Tens of Thousands of Viruses from Human Metagenomes Reveals Hidden Associations with Chronic Diseases.</title>
        <authorList>
            <person name="Tisza M.J."/>
            <person name="Buck C.B."/>
        </authorList>
    </citation>
    <scope>NUCLEOTIDE SEQUENCE</scope>
    <source>
        <strain evidence="1">Ctnpt50</strain>
    </source>
</reference>
<accession>A0A8S5SDJ7</accession>
<evidence type="ECO:0000313" key="1">
    <source>
        <dbReference type="EMBL" id="DAF49116.1"/>
    </source>
</evidence>
<protein>
    <submittedName>
        <fullName evidence="1">Uncharacterized protein</fullName>
    </submittedName>
</protein>
<proteinExistence type="predicted"/>